<keyword evidence="2" id="KW-0732">Signal</keyword>
<dbReference type="AlphaFoldDB" id="A0A2A2K4T9"/>
<feature type="region of interest" description="Disordered" evidence="1">
    <location>
        <begin position="36"/>
        <end position="92"/>
    </location>
</feature>
<proteinExistence type="predicted"/>
<dbReference type="EMBL" id="LIAE01009660">
    <property type="protein sequence ID" value="PAV68938.1"/>
    <property type="molecule type" value="Genomic_DNA"/>
</dbReference>
<feature type="chain" id="PRO_5012042097" description="SEA domain-containing protein" evidence="2">
    <location>
        <begin position="17"/>
        <end position="269"/>
    </location>
</feature>
<sequence length="269" mass="29523">MLQALSLALLIPLSLCQSGCNTCGNSYDTEKQIAKDAPFPPLTNSHSISPSKFHPASNPVSDNESARPIRSVRKHEAKKDPSSSSYLYPGSPPAISLSSPNTVSIASPPIFRKAKTSSTNNNSRESEWSLSRILKFFSRAIPDSSESSSTQIETTTQIPEPEIAETLETTQSSEPQVEPRLIEAKSEEIDTSHAPLNNIQISEIIIRQPEGQPENDMFKLLAHSPKAMAKTTQSLLKALYDVAPEFVNSQDFVIKFERAGEDNDKVKKI</sequence>
<evidence type="ECO:0000313" key="3">
    <source>
        <dbReference type="EMBL" id="PAV68938.1"/>
    </source>
</evidence>
<evidence type="ECO:0008006" key="5">
    <source>
        <dbReference type="Google" id="ProtNLM"/>
    </source>
</evidence>
<accession>A0A2A2K4T9</accession>
<organism evidence="3 4">
    <name type="scientific">Diploscapter pachys</name>
    <dbReference type="NCBI Taxonomy" id="2018661"/>
    <lineage>
        <taxon>Eukaryota</taxon>
        <taxon>Metazoa</taxon>
        <taxon>Ecdysozoa</taxon>
        <taxon>Nematoda</taxon>
        <taxon>Chromadorea</taxon>
        <taxon>Rhabditida</taxon>
        <taxon>Rhabditina</taxon>
        <taxon>Rhabditomorpha</taxon>
        <taxon>Rhabditoidea</taxon>
        <taxon>Rhabditidae</taxon>
        <taxon>Diploscapter</taxon>
    </lineage>
</organism>
<feature type="compositionally biased region" description="Low complexity" evidence="1">
    <location>
        <begin position="144"/>
        <end position="166"/>
    </location>
</feature>
<gene>
    <name evidence="3" type="ORF">WR25_02138</name>
</gene>
<feature type="region of interest" description="Disordered" evidence="1">
    <location>
        <begin position="144"/>
        <end position="178"/>
    </location>
</feature>
<comment type="caution">
    <text evidence="3">The sequence shown here is derived from an EMBL/GenBank/DDBJ whole genome shotgun (WGS) entry which is preliminary data.</text>
</comment>
<reference evidence="3 4" key="1">
    <citation type="journal article" date="2017" name="Curr. Biol.">
        <title>Genome architecture and evolution of a unichromosomal asexual nematode.</title>
        <authorList>
            <person name="Fradin H."/>
            <person name="Zegar C."/>
            <person name="Gutwein M."/>
            <person name="Lucas J."/>
            <person name="Kovtun M."/>
            <person name="Corcoran D."/>
            <person name="Baugh L.R."/>
            <person name="Kiontke K."/>
            <person name="Gunsalus K."/>
            <person name="Fitch D.H."/>
            <person name="Piano F."/>
        </authorList>
    </citation>
    <scope>NUCLEOTIDE SEQUENCE [LARGE SCALE GENOMIC DNA]</scope>
    <source>
        <strain evidence="3">PF1309</strain>
    </source>
</reference>
<evidence type="ECO:0000256" key="2">
    <source>
        <dbReference type="SAM" id="SignalP"/>
    </source>
</evidence>
<keyword evidence="4" id="KW-1185">Reference proteome</keyword>
<evidence type="ECO:0000313" key="4">
    <source>
        <dbReference type="Proteomes" id="UP000218231"/>
    </source>
</evidence>
<dbReference type="Proteomes" id="UP000218231">
    <property type="component" value="Unassembled WGS sequence"/>
</dbReference>
<protein>
    <recommendedName>
        <fullName evidence="5">SEA domain-containing protein</fullName>
    </recommendedName>
</protein>
<name>A0A2A2K4T9_9BILA</name>
<evidence type="ECO:0000256" key="1">
    <source>
        <dbReference type="SAM" id="MobiDB-lite"/>
    </source>
</evidence>
<feature type="signal peptide" evidence="2">
    <location>
        <begin position="1"/>
        <end position="16"/>
    </location>
</feature>